<dbReference type="EMBL" id="GFDL01000085">
    <property type="protein sequence ID" value="JAV34960.1"/>
    <property type="molecule type" value="Transcribed_RNA"/>
</dbReference>
<feature type="chain" id="PRO_5012162346" evidence="1">
    <location>
        <begin position="19"/>
        <end position="151"/>
    </location>
</feature>
<keyword evidence="1" id="KW-0732">Signal</keyword>
<protein>
    <submittedName>
        <fullName evidence="2">Putative conserved secreted protein</fullName>
    </submittedName>
</protein>
<evidence type="ECO:0000313" key="2">
    <source>
        <dbReference type="EMBL" id="JAV34960.1"/>
    </source>
</evidence>
<feature type="signal peptide" evidence="1">
    <location>
        <begin position="1"/>
        <end position="18"/>
    </location>
</feature>
<dbReference type="AlphaFoldDB" id="A0A1Q3G576"/>
<organism evidence="2">
    <name type="scientific">Culex tarsalis</name>
    <name type="common">Encephalitis mosquito</name>
    <dbReference type="NCBI Taxonomy" id="7177"/>
    <lineage>
        <taxon>Eukaryota</taxon>
        <taxon>Metazoa</taxon>
        <taxon>Ecdysozoa</taxon>
        <taxon>Arthropoda</taxon>
        <taxon>Hexapoda</taxon>
        <taxon>Insecta</taxon>
        <taxon>Pterygota</taxon>
        <taxon>Neoptera</taxon>
        <taxon>Endopterygota</taxon>
        <taxon>Diptera</taxon>
        <taxon>Nematocera</taxon>
        <taxon>Culicoidea</taxon>
        <taxon>Culicidae</taxon>
        <taxon>Culicinae</taxon>
        <taxon>Culicini</taxon>
        <taxon>Culex</taxon>
        <taxon>Culex</taxon>
    </lineage>
</organism>
<sequence length="151" mass="16457">MGPLKVLGVIILMGSVGASPFVNLKLGGGTGLGSGVLMNKVKEIGEKVYESKREFINGVNEKISNLLWIPPLPSATTETPTTEKQSEWIVEERNDKLVFPSNDELDDYETPNLAIYARSSFLSPDDLVDSRDKPNVAISVKNNFNLFGKSG</sequence>
<reference evidence="2" key="1">
    <citation type="submission" date="2017-01" db="EMBL/GenBank/DDBJ databases">
        <title>A deep insight into the sialotranscriptome of adult male and female Cluex tarsalis mosquitoes.</title>
        <authorList>
            <person name="Ribeiro J.M."/>
            <person name="Moreira F."/>
            <person name="Bernard K.A."/>
            <person name="Calvo E."/>
        </authorList>
    </citation>
    <scope>NUCLEOTIDE SEQUENCE</scope>
    <source>
        <strain evidence="2">Kern County</strain>
        <tissue evidence="2">Salivary glands</tissue>
    </source>
</reference>
<proteinExistence type="predicted"/>
<evidence type="ECO:0000256" key="1">
    <source>
        <dbReference type="SAM" id="SignalP"/>
    </source>
</evidence>
<accession>A0A1Q3G576</accession>
<name>A0A1Q3G576_CULTA</name>